<dbReference type="PANTHER" id="PTHR32343:SF77">
    <property type="entry name" value="POLYADENYLATE-BINDING PROTEIN-INTERACTING PROTEIN 11-LIKE ISOFORM X1"/>
    <property type="match status" value="1"/>
</dbReference>
<feature type="domain" description="Acylphosphatase-like" evidence="2">
    <location>
        <begin position="76"/>
        <end position="107"/>
    </location>
</feature>
<dbReference type="PROSITE" id="PS51160">
    <property type="entry name" value="ACYLPHOSPHATASE_3"/>
    <property type="match status" value="1"/>
</dbReference>
<dbReference type="EMBL" id="AYRZ02000001">
    <property type="protein sequence ID" value="PHT95065.1"/>
    <property type="molecule type" value="Genomic_DNA"/>
</dbReference>
<evidence type="ECO:0000313" key="4">
    <source>
        <dbReference type="Proteomes" id="UP000222542"/>
    </source>
</evidence>
<evidence type="ECO:0000256" key="1">
    <source>
        <dbReference type="PROSITE-ProRule" id="PRU00520"/>
    </source>
</evidence>
<evidence type="ECO:0000313" key="3">
    <source>
        <dbReference type="EMBL" id="PHT95065.1"/>
    </source>
</evidence>
<dbReference type="Gene3D" id="3.30.70.100">
    <property type="match status" value="1"/>
</dbReference>
<dbReference type="PANTHER" id="PTHR32343">
    <property type="entry name" value="SERINE/ARGININE-RICH SPLICING FACTOR"/>
    <property type="match status" value="1"/>
</dbReference>
<dbReference type="STRING" id="4072.A0A2G3ALE6"/>
<dbReference type="InterPro" id="IPR001792">
    <property type="entry name" value="Acylphosphatase-like_dom"/>
</dbReference>
<accession>A0A2G3ALE6</accession>
<comment type="caution">
    <text evidence="3">The sequence shown here is derived from an EMBL/GenBank/DDBJ whole genome shotgun (WGS) entry which is preliminary data.</text>
</comment>
<name>A0A2G3ALE6_CAPAN</name>
<sequence>MKVLSSKTEIALVNSTFLPRLENEREICARTIYCTNIYKKVTQANVKLFSSTFVESLRLLDDYHHSTRIGFVEFVMVRAVIKERVQGVFCSDWTVENAKELVLKGWV</sequence>
<reference evidence="3 4" key="1">
    <citation type="journal article" date="2014" name="Nat. Genet.">
        <title>Genome sequence of the hot pepper provides insights into the evolution of pungency in Capsicum species.</title>
        <authorList>
            <person name="Kim S."/>
            <person name="Park M."/>
            <person name="Yeom S.I."/>
            <person name="Kim Y.M."/>
            <person name="Lee J.M."/>
            <person name="Lee H.A."/>
            <person name="Seo E."/>
            <person name="Choi J."/>
            <person name="Cheong K."/>
            <person name="Kim K.T."/>
            <person name="Jung K."/>
            <person name="Lee G.W."/>
            <person name="Oh S.K."/>
            <person name="Bae C."/>
            <person name="Kim S.B."/>
            <person name="Lee H.Y."/>
            <person name="Kim S.Y."/>
            <person name="Kim M.S."/>
            <person name="Kang B.C."/>
            <person name="Jo Y.D."/>
            <person name="Yang H.B."/>
            <person name="Jeong H.J."/>
            <person name="Kang W.H."/>
            <person name="Kwon J.K."/>
            <person name="Shin C."/>
            <person name="Lim J.Y."/>
            <person name="Park J.H."/>
            <person name="Huh J.H."/>
            <person name="Kim J.S."/>
            <person name="Kim B.D."/>
            <person name="Cohen O."/>
            <person name="Paran I."/>
            <person name="Suh M.C."/>
            <person name="Lee S.B."/>
            <person name="Kim Y.K."/>
            <person name="Shin Y."/>
            <person name="Noh S.J."/>
            <person name="Park J."/>
            <person name="Seo Y.S."/>
            <person name="Kwon S.Y."/>
            <person name="Kim H.A."/>
            <person name="Park J.M."/>
            <person name="Kim H.J."/>
            <person name="Choi S.B."/>
            <person name="Bosland P.W."/>
            <person name="Reeves G."/>
            <person name="Jo S.H."/>
            <person name="Lee B.W."/>
            <person name="Cho H.T."/>
            <person name="Choi H.S."/>
            <person name="Lee M.S."/>
            <person name="Yu Y."/>
            <person name="Do Choi Y."/>
            <person name="Park B.S."/>
            <person name="van Deynze A."/>
            <person name="Ashrafi H."/>
            <person name="Hill T."/>
            <person name="Kim W.T."/>
            <person name="Pai H.S."/>
            <person name="Ahn H.K."/>
            <person name="Yeam I."/>
            <person name="Giovannoni J.J."/>
            <person name="Rose J.K."/>
            <person name="Sorensen I."/>
            <person name="Lee S.J."/>
            <person name="Kim R.W."/>
            <person name="Choi I.Y."/>
            <person name="Choi B.S."/>
            <person name="Lim J.S."/>
            <person name="Lee Y.H."/>
            <person name="Choi D."/>
        </authorList>
    </citation>
    <scope>NUCLEOTIDE SEQUENCE [LARGE SCALE GENOMIC DNA]</scope>
    <source>
        <strain evidence="4">cv. CM334</strain>
    </source>
</reference>
<dbReference type="Gramene" id="PHT95065">
    <property type="protein sequence ID" value="PHT95065"/>
    <property type="gene ID" value="T459_02947"/>
</dbReference>
<reference evidence="3 4" key="2">
    <citation type="journal article" date="2017" name="Genome Biol.">
        <title>New reference genome sequences of hot pepper reveal the massive evolution of plant disease-resistance genes by retroduplication.</title>
        <authorList>
            <person name="Kim S."/>
            <person name="Park J."/>
            <person name="Yeom S.I."/>
            <person name="Kim Y.M."/>
            <person name="Seo E."/>
            <person name="Kim K.T."/>
            <person name="Kim M.S."/>
            <person name="Lee J.M."/>
            <person name="Cheong K."/>
            <person name="Shin H.S."/>
            <person name="Kim S.B."/>
            <person name="Han K."/>
            <person name="Lee J."/>
            <person name="Park M."/>
            <person name="Lee H.A."/>
            <person name="Lee H.Y."/>
            <person name="Lee Y."/>
            <person name="Oh S."/>
            <person name="Lee J.H."/>
            <person name="Choi E."/>
            <person name="Choi E."/>
            <person name="Lee S.E."/>
            <person name="Jeon J."/>
            <person name="Kim H."/>
            <person name="Choi G."/>
            <person name="Song H."/>
            <person name="Lee J."/>
            <person name="Lee S.C."/>
            <person name="Kwon J.K."/>
            <person name="Lee H.Y."/>
            <person name="Koo N."/>
            <person name="Hong Y."/>
            <person name="Kim R.W."/>
            <person name="Kang W.H."/>
            <person name="Huh J.H."/>
            <person name="Kang B.C."/>
            <person name="Yang T.J."/>
            <person name="Lee Y.H."/>
            <person name="Bennetzen J.L."/>
            <person name="Choi D."/>
        </authorList>
    </citation>
    <scope>NUCLEOTIDE SEQUENCE [LARGE SCALE GENOMIC DNA]</scope>
    <source>
        <strain evidence="4">cv. CM334</strain>
    </source>
</reference>
<protein>
    <recommendedName>
        <fullName evidence="2">Acylphosphatase-like domain-containing protein</fullName>
    </recommendedName>
</protein>
<keyword evidence="4" id="KW-1185">Reference proteome</keyword>
<dbReference type="Proteomes" id="UP000222542">
    <property type="component" value="Unassembled WGS sequence"/>
</dbReference>
<organism evidence="3 4">
    <name type="scientific">Capsicum annuum</name>
    <name type="common">Capsicum pepper</name>
    <dbReference type="NCBI Taxonomy" id="4072"/>
    <lineage>
        <taxon>Eukaryota</taxon>
        <taxon>Viridiplantae</taxon>
        <taxon>Streptophyta</taxon>
        <taxon>Embryophyta</taxon>
        <taxon>Tracheophyta</taxon>
        <taxon>Spermatophyta</taxon>
        <taxon>Magnoliopsida</taxon>
        <taxon>eudicotyledons</taxon>
        <taxon>Gunneridae</taxon>
        <taxon>Pentapetalae</taxon>
        <taxon>asterids</taxon>
        <taxon>lamiids</taxon>
        <taxon>Solanales</taxon>
        <taxon>Solanaceae</taxon>
        <taxon>Solanoideae</taxon>
        <taxon>Capsiceae</taxon>
        <taxon>Capsicum</taxon>
    </lineage>
</organism>
<comment type="caution">
    <text evidence="1">Lacks conserved residue(s) required for the propagation of feature annotation.</text>
</comment>
<evidence type="ECO:0000259" key="2">
    <source>
        <dbReference type="PROSITE" id="PS51160"/>
    </source>
</evidence>
<dbReference type="AlphaFoldDB" id="A0A2G3ALE6"/>
<gene>
    <name evidence="3" type="ORF">T459_02947</name>
</gene>
<proteinExistence type="predicted"/>